<evidence type="ECO:0000256" key="15">
    <source>
        <dbReference type="ARBA" id="ARBA00022737"/>
    </source>
</evidence>
<keyword evidence="20" id="KW-0482">Metalloprotease</keyword>
<dbReference type="InterPro" id="IPR000152">
    <property type="entry name" value="EGF-type_Asp/Asn_hydroxyl_site"/>
</dbReference>
<dbReference type="InterPro" id="IPR001881">
    <property type="entry name" value="EGF-like_Ca-bd_dom"/>
</dbReference>
<evidence type="ECO:0000256" key="17">
    <source>
        <dbReference type="ARBA" id="ARBA00022833"/>
    </source>
</evidence>
<evidence type="ECO:0000256" key="20">
    <source>
        <dbReference type="ARBA" id="ARBA00023049"/>
    </source>
</evidence>
<dbReference type="InterPro" id="IPR000742">
    <property type="entry name" value="EGF"/>
</dbReference>
<comment type="similarity">
    <text evidence="5">Belongs to the peptidase M49 family.</text>
</comment>
<keyword evidence="13 31" id="KW-0812">Transmembrane</keyword>
<feature type="compositionally biased region" description="Basic and acidic residues" evidence="30">
    <location>
        <begin position="459"/>
        <end position="468"/>
    </location>
</feature>
<dbReference type="InterPro" id="IPR049883">
    <property type="entry name" value="NOTCH1_EGF-like"/>
</dbReference>
<evidence type="ECO:0000256" key="13">
    <source>
        <dbReference type="ARBA" id="ARBA00022692"/>
    </source>
</evidence>
<dbReference type="InterPro" id="IPR018097">
    <property type="entry name" value="EGF_Ca-bd_CS"/>
</dbReference>
<dbReference type="PANTHER" id="PTHR23422">
    <property type="entry name" value="DIPEPTIDYL PEPTIDASE III-RELATED"/>
    <property type="match status" value="1"/>
</dbReference>
<accession>A0A5J5CZZ9</accession>
<dbReference type="GO" id="GO:0004177">
    <property type="term" value="F:aminopeptidase activity"/>
    <property type="evidence" value="ECO:0007669"/>
    <property type="project" value="UniProtKB-KW"/>
</dbReference>
<dbReference type="GO" id="GO:0005737">
    <property type="term" value="C:cytoplasm"/>
    <property type="evidence" value="ECO:0007669"/>
    <property type="project" value="UniProtKB-SubCell"/>
</dbReference>
<protein>
    <recommendedName>
        <fullName evidence="7">Dipeptidyl peptidase 3</fullName>
        <ecNumber evidence="6">3.4.14.4</ecNumber>
    </recommendedName>
    <alternativeName>
        <fullName evidence="25">Dipeptidyl aminopeptidase III</fullName>
    </alternativeName>
    <alternativeName>
        <fullName evidence="27">Dipeptidyl arylamidase III</fullName>
    </alternativeName>
    <alternativeName>
        <fullName evidence="26">Dipeptidyl peptidase III</fullName>
    </alternativeName>
    <alternativeName>
        <fullName evidence="28">Enkephalinase B</fullName>
    </alternativeName>
</protein>
<dbReference type="Gene3D" id="2.10.25.10">
    <property type="entry name" value="Laminin"/>
    <property type="match status" value="5"/>
</dbReference>
<keyword evidence="12" id="KW-0645">Protease</keyword>
<evidence type="ECO:0000256" key="25">
    <source>
        <dbReference type="ARBA" id="ARBA00031288"/>
    </source>
</evidence>
<keyword evidence="21 31" id="KW-0472">Membrane</keyword>
<evidence type="ECO:0000256" key="18">
    <source>
        <dbReference type="ARBA" id="ARBA00022989"/>
    </source>
</evidence>
<comment type="subcellular location">
    <subcellularLocation>
        <location evidence="4">Cytoplasm</location>
    </subcellularLocation>
    <subcellularLocation>
        <location evidence="3">Membrane</location>
        <topology evidence="3">Single-pass type I membrane protein</topology>
    </subcellularLocation>
</comment>
<evidence type="ECO:0000256" key="2">
    <source>
        <dbReference type="ARBA" id="ARBA00001947"/>
    </source>
</evidence>
<dbReference type="GO" id="GO:0008239">
    <property type="term" value="F:dipeptidyl-peptidase activity"/>
    <property type="evidence" value="ECO:0007669"/>
    <property type="project" value="UniProtKB-EC"/>
</dbReference>
<dbReference type="FunFam" id="2.10.25.10:FF:000009">
    <property type="entry name" value="Low-density lipoprotein receptor isoform 1"/>
    <property type="match status" value="1"/>
</dbReference>
<dbReference type="Proteomes" id="UP000327493">
    <property type="component" value="Chromosome 13"/>
</dbReference>
<evidence type="ECO:0000256" key="30">
    <source>
        <dbReference type="SAM" id="MobiDB-lite"/>
    </source>
</evidence>
<feature type="compositionally biased region" description="Basic and acidic residues" evidence="30">
    <location>
        <begin position="355"/>
        <end position="368"/>
    </location>
</feature>
<keyword evidence="22 29" id="KW-1015">Disulfide bond</keyword>
<feature type="compositionally biased region" description="Basic and acidic residues" evidence="30">
    <location>
        <begin position="434"/>
        <end position="444"/>
    </location>
</feature>
<comment type="catalytic activity">
    <reaction evidence="1">
        <text>Release of an N-terminal dipeptide from a peptide comprising four or more residues, with broad specificity. Also acts on dipeptidyl 2-naphthylamides.</text>
        <dbReference type="EC" id="3.4.14.4"/>
    </reaction>
</comment>
<keyword evidence="10 29" id="KW-0245">EGF-like domain</keyword>
<dbReference type="Pfam" id="PF03571">
    <property type="entry name" value="Peptidase_M49"/>
    <property type="match status" value="1"/>
</dbReference>
<evidence type="ECO:0000256" key="19">
    <source>
        <dbReference type="ARBA" id="ARBA00022990"/>
    </source>
</evidence>
<gene>
    <name evidence="33" type="ORF">FQN60_000595</name>
</gene>
<evidence type="ECO:0000313" key="33">
    <source>
        <dbReference type="EMBL" id="KAA8586759.1"/>
    </source>
</evidence>
<evidence type="ECO:0000256" key="29">
    <source>
        <dbReference type="PROSITE-ProRule" id="PRU00076"/>
    </source>
</evidence>
<organism evidence="33 34">
    <name type="scientific">Etheostoma spectabile</name>
    <name type="common">orangethroat darter</name>
    <dbReference type="NCBI Taxonomy" id="54343"/>
    <lineage>
        <taxon>Eukaryota</taxon>
        <taxon>Metazoa</taxon>
        <taxon>Chordata</taxon>
        <taxon>Craniata</taxon>
        <taxon>Vertebrata</taxon>
        <taxon>Euteleostomi</taxon>
        <taxon>Actinopterygii</taxon>
        <taxon>Neopterygii</taxon>
        <taxon>Teleostei</taxon>
        <taxon>Neoteleostei</taxon>
        <taxon>Acanthomorphata</taxon>
        <taxon>Eupercaria</taxon>
        <taxon>Perciformes</taxon>
        <taxon>Percoidei</taxon>
        <taxon>Percidae</taxon>
        <taxon>Etheostomatinae</taxon>
        <taxon>Etheostoma</taxon>
    </lineage>
</organism>
<comment type="caution">
    <text evidence="33">The sequence shown here is derived from an EMBL/GenBank/DDBJ whole genome shotgun (WGS) entry which is preliminary data.</text>
</comment>
<evidence type="ECO:0000256" key="4">
    <source>
        <dbReference type="ARBA" id="ARBA00004496"/>
    </source>
</evidence>
<dbReference type="GO" id="GO:0006897">
    <property type="term" value="P:endocytosis"/>
    <property type="evidence" value="ECO:0007669"/>
    <property type="project" value="UniProtKB-KW"/>
</dbReference>
<dbReference type="FunFam" id="3.30.540.30:FF:000002">
    <property type="entry name" value="Dipeptidyl peptidase 3"/>
    <property type="match status" value="1"/>
</dbReference>
<dbReference type="GO" id="GO:0008270">
    <property type="term" value="F:zinc ion binding"/>
    <property type="evidence" value="ECO:0007669"/>
    <property type="project" value="UniProtKB-ARBA"/>
</dbReference>
<dbReference type="GO" id="GO:0005509">
    <property type="term" value="F:calcium ion binding"/>
    <property type="evidence" value="ECO:0007669"/>
    <property type="project" value="InterPro"/>
</dbReference>
<keyword evidence="24" id="KW-0325">Glycoprotein</keyword>
<dbReference type="GO" id="GO:0006508">
    <property type="term" value="P:proteolysis"/>
    <property type="evidence" value="ECO:0007669"/>
    <property type="project" value="UniProtKB-KW"/>
</dbReference>
<dbReference type="PROSITE" id="PS01187">
    <property type="entry name" value="EGF_CA"/>
    <property type="match status" value="2"/>
</dbReference>
<keyword evidence="18 31" id="KW-1133">Transmembrane helix</keyword>
<keyword evidence="34" id="KW-1185">Reference proteome</keyword>
<comment type="cofactor">
    <cofactor evidence="2">
        <name>Zn(2+)</name>
        <dbReference type="ChEBI" id="CHEBI:29105"/>
    </cofactor>
</comment>
<evidence type="ECO:0000256" key="9">
    <source>
        <dbReference type="ARBA" id="ARBA00022490"/>
    </source>
</evidence>
<evidence type="ECO:0000256" key="31">
    <source>
        <dbReference type="SAM" id="Phobius"/>
    </source>
</evidence>
<evidence type="ECO:0000256" key="24">
    <source>
        <dbReference type="ARBA" id="ARBA00023180"/>
    </source>
</evidence>
<dbReference type="Gene3D" id="3.30.540.30">
    <property type="match status" value="3"/>
</dbReference>
<dbReference type="PROSITE" id="PS50026">
    <property type="entry name" value="EGF_3"/>
    <property type="match status" value="2"/>
</dbReference>
<dbReference type="Pfam" id="PF12662">
    <property type="entry name" value="cEGF"/>
    <property type="match status" value="1"/>
</dbReference>
<keyword evidence="23" id="KW-0675">Receptor</keyword>
<keyword evidence="17" id="KW-0862">Zinc</keyword>
<evidence type="ECO:0000256" key="12">
    <source>
        <dbReference type="ARBA" id="ARBA00022670"/>
    </source>
</evidence>
<evidence type="ECO:0000256" key="5">
    <source>
        <dbReference type="ARBA" id="ARBA00010200"/>
    </source>
</evidence>
<evidence type="ECO:0000256" key="23">
    <source>
        <dbReference type="ARBA" id="ARBA00023170"/>
    </source>
</evidence>
<dbReference type="SUPFAM" id="SSF57196">
    <property type="entry name" value="EGF/Laminin"/>
    <property type="match status" value="2"/>
</dbReference>
<evidence type="ECO:0000256" key="22">
    <source>
        <dbReference type="ARBA" id="ARBA00023157"/>
    </source>
</evidence>
<dbReference type="EMBL" id="VOFY01000013">
    <property type="protein sequence ID" value="KAA8586759.1"/>
    <property type="molecule type" value="Genomic_DNA"/>
</dbReference>
<evidence type="ECO:0000259" key="32">
    <source>
        <dbReference type="PROSITE" id="PS50026"/>
    </source>
</evidence>
<dbReference type="EC" id="3.4.14.4" evidence="6"/>
<dbReference type="InterPro" id="IPR009030">
    <property type="entry name" value="Growth_fac_rcpt_cys_sf"/>
</dbReference>
<keyword evidence="19" id="KW-0007">Acetylation</keyword>
<dbReference type="FunFam" id="3.30.540.30:FF:000001">
    <property type="entry name" value="Dipeptidyl peptidase 3"/>
    <property type="match status" value="1"/>
</dbReference>
<feature type="transmembrane region" description="Helical" evidence="31">
    <location>
        <begin position="493"/>
        <end position="516"/>
    </location>
</feature>
<dbReference type="PROSITE" id="PS00010">
    <property type="entry name" value="ASX_HYDROXYL"/>
    <property type="match status" value="3"/>
</dbReference>
<feature type="domain" description="EGF-like" evidence="32">
    <location>
        <begin position="222"/>
        <end position="259"/>
    </location>
</feature>
<dbReference type="Pfam" id="PF07645">
    <property type="entry name" value="EGF_CA"/>
    <property type="match status" value="2"/>
</dbReference>
<feature type="disulfide bond" evidence="29">
    <location>
        <begin position="303"/>
        <end position="313"/>
    </location>
</feature>
<keyword evidence="14" id="KW-0479">Metal-binding</keyword>
<evidence type="ECO:0000256" key="7">
    <source>
        <dbReference type="ARBA" id="ARBA00014713"/>
    </source>
</evidence>
<evidence type="ECO:0000256" key="6">
    <source>
        <dbReference type="ARBA" id="ARBA00012063"/>
    </source>
</evidence>
<evidence type="ECO:0000256" key="11">
    <source>
        <dbReference type="ARBA" id="ARBA00022583"/>
    </source>
</evidence>
<reference evidence="33 34" key="1">
    <citation type="submission" date="2019-08" db="EMBL/GenBank/DDBJ databases">
        <title>A chromosome-level genome assembly, high-density linkage maps, and genome scans reveal the genomic architecture of hybrid incompatibilities underlying speciation via character displacement in darters (Percidae: Etheostominae).</title>
        <authorList>
            <person name="Moran R.L."/>
            <person name="Catchen J.M."/>
            <person name="Fuller R.C."/>
        </authorList>
    </citation>
    <scope>NUCLEOTIDE SEQUENCE [LARGE SCALE GENOMIC DNA]</scope>
    <source>
        <strain evidence="33">EspeVRDwgs_2016</strain>
        <tissue evidence="33">Muscle</tissue>
    </source>
</reference>
<evidence type="ECO:0000256" key="26">
    <source>
        <dbReference type="ARBA" id="ARBA00032119"/>
    </source>
</evidence>
<evidence type="ECO:0000256" key="10">
    <source>
        <dbReference type="ARBA" id="ARBA00022536"/>
    </source>
</evidence>
<feature type="region of interest" description="Disordered" evidence="30">
    <location>
        <begin position="402"/>
        <end position="473"/>
    </location>
</feature>
<evidence type="ECO:0000256" key="27">
    <source>
        <dbReference type="ARBA" id="ARBA00078364"/>
    </source>
</evidence>
<dbReference type="PROSITE" id="PS01186">
    <property type="entry name" value="EGF_2"/>
    <property type="match status" value="3"/>
</dbReference>
<dbReference type="SMART" id="SM00179">
    <property type="entry name" value="EGF_CA"/>
    <property type="match status" value="4"/>
</dbReference>
<sequence length="1294" mass="143442">MTVHTSESGRDSSDNFRWLDGSCALPLDGYVCQYNYKGMCSPLEDEGSGPAVYSTPFHLVSTLLTHVPYGSVATLPCPEDDSDPDVRVEQTVLCMERDDKTVGWSRDSPICSTSAAPPNQDWCDGDHGCEQHCQNTDTDYYCYCSEGFTIDEDGYSCKPDPLSKTDPPELSADSAGPIDQPHIKDVCVEMGCEYDCLETMRGIRCTCPPGYQMGPDGLRCSDVDECQQQPCPQLCVNIPGTFHCTCHSGYQQDVEGECVDINECLDEGSCKGTCENTVGSFTCLCGTGYKLSSGGDCVDIDECAGEFPCQQQCSNSIGGYNCYCDNGYDLQSDGLTCQPSPDDEEYSTLTPDPSDSAHIHDLDPDHDIPWSTSFTPDPNFEAETNFDDDWLTEAPEVLSDNHLNQWDVQSPKRYQTAPSPTQKDNTGNEINNEAETKTEDREADGVDSEIANGSATGTREGEGSKVDGTENVSGTAEAEYGSAAGKRKHDKSWLLVALLVPLCVFLVVMLALGIVYCTSCAVDKSLSFSNCYRWILPTTPPDRRNTFRYHVFHACPCSSLSVVNLRLKMVDSQYYLPNEIGVSALDCSVAFHLLSPQEKMYAHYLSRAAWYGGLAVLLQTSPESTDIFVLLQRIFRKQTPAQLEQVATAVGLSSEEYQAFLVYAAGLYANMGNYKSFGDTKFIPNLPKDKLKALVKASQAFQDQPTEMEALWDSCSCLLYSLEDRQKQLGLGDKGISTYFSGNCCLEDAELAQKFLDSKKLSAYNTRLFKRDNGGKTCYEVRLASAVQKDCAVEGECESCCGSFNFEDKEFIVKRGDYAPLMEKVSYNLQQAQAYAANENQKKMLEEYTRSFTFGSVEAHKEGSRYWIKDKGPIVESYIGFIESYRDPFGSRGEFEGFIAVVNKAMSERFTKLVSSAEVLLPELPWPREFEKDTFLKPDFTSLDVLTFAGSGIPAGINIPNYDDIRQSEGFKNVSLGNVLAVAYATKKEKLTSLEEEDKDLFIKWKGPSFEVQVGLHELLGHGSGKLFVQDDKGNFNFDQSKVTNPETGELVSSWYRSSETWDSKFSTIASSYEECRAECVGLYLCLNKQVLSIFGHEGQDAEDVVYINWLSMVRAGLLGLEFYTPESKSWRQAHMQARFVILRVLLEAGEGLVGLEEVTGQDGKPDARITLDRSKIHTVGKSAIHKFLCKLQVLKATADVDGGRALYDCYSTVSDSGAHNFLRLRETVLLRKEARKMFVQANTRVNGDSVELVEYEGSVAGLIQSFTERFQDEAGQLEADLLELAKRDASCWC</sequence>
<evidence type="ECO:0000256" key="16">
    <source>
        <dbReference type="ARBA" id="ARBA00022801"/>
    </source>
</evidence>
<keyword evidence="8" id="KW-0031">Aminopeptidase</keyword>
<evidence type="ECO:0000256" key="14">
    <source>
        <dbReference type="ARBA" id="ARBA00022723"/>
    </source>
</evidence>
<evidence type="ECO:0000256" key="1">
    <source>
        <dbReference type="ARBA" id="ARBA00001336"/>
    </source>
</evidence>
<evidence type="ECO:0000256" key="8">
    <source>
        <dbReference type="ARBA" id="ARBA00022438"/>
    </source>
</evidence>
<evidence type="ECO:0000313" key="34">
    <source>
        <dbReference type="Proteomes" id="UP000327493"/>
    </source>
</evidence>
<name>A0A5J5CZZ9_9PERO</name>
<keyword evidence="11" id="KW-0254">Endocytosis</keyword>
<dbReference type="CDD" id="cd00054">
    <property type="entry name" value="EGF_CA"/>
    <property type="match status" value="3"/>
</dbReference>
<dbReference type="SMART" id="SM00181">
    <property type="entry name" value="EGF"/>
    <property type="match status" value="5"/>
</dbReference>
<feature type="domain" description="EGF-like" evidence="32">
    <location>
        <begin position="299"/>
        <end position="338"/>
    </location>
</feature>
<evidence type="ECO:0000256" key="21">
    <source>
        <dbReference type="ARBA" id="ARBA00023136"/>
    </source>
</evidence>
<dbReference type="PANTHER" id="PTHR23422:SF11">
    <property type="entry name" value="DIPEPTIDYL PEPTIDASE 3"/>
    <property type="match status" value="1"/>
</dbReference>
<keyword evidence="15" id="KW-0677">Repeat</keyword>
<proteinExistence type="inferred from homology"/>
<keyword evidence="16" id="KW-0378">Hydrolase</keyword>
<keyword evidence="9" id="KW-0963">Cytoplasm</keyword>
<dbReference type="GO" id="GO:0016020">
    <property type="term" value="C:membrane"/>
    <property type="evidence" value="ECO:0007669"/>
    <property type="project" value="UniProtKB-SubCell"/>
</dbReference>
<feature type="region of interest" description="Disordered" evidence="30">
    <location>
        <begin position="339"/>
        <end position="384"/>
    </location>
</feature>
<dbReference type="InterPro" id="IPR039461">
    <property type="entry name" value="Peptidase_M49"/>
</dbReference>
<dbReference type="SUPFAM" id="SSF57184">
    <property type="entry name" value="Growth factor receptor domain"/>
    <property type="match status" value="1"/>
</dbReference>
<dbReference type="InterPro" id="IPR026823">
    <property type="entry name" value="cEGF"/>
</dbReference>
<dbReference type="FunFam" id="3.30.540.30:FF:000003">
    <property type="entry name" value="Dipeptidyl peptidase 3"/>
    <property type="match status" value="1"/>
</dbReference>
<feature type="compositionally biased region" description="Polar residues" evidence="30">
    <location>
        <begin position="402"/>
        <end position="433"/>
    </location>
</feature>
<dbReference type="GO" id="GO:0008237">
    <property type="term" value="F:metallopeptidase activity"/>
    <property type="evidence" value="ECO:0007669"/>
    <property type="project" value="UniProtKB-KW"/>
</dbReference>
<evidence type="ECO:0000256" key="3">
    <source>
        <dbReference type="ARBA" id="ARBA00004479"/>
    </source>
</evidence>
<comment type="caution">
    <text evidence="29">Lacks conserved residue(s) required for the propagation of feature annotation.</text>
</comment>
<evidence type="ECO:0000256" key="28">
    <source>
        <dbReference type="ARBA" id="ARBA00080117"/>
    </source>
</evidence>